<keyword evidence="17" id="KW-0175">Coiled coil</keyword>
<dbReference type="AlphaFoldDB" id="A0A0C2YD08"/>
<dbReference type="Gene3D" id="3.30.200.20">
    <property type="entry name" value="Phosphorylase Kinase, domain 1"/>
    <property type="match status" value="1"/>
</dbReference>
<dbReference type="EC" id="2.7.11.1" evidence="4"/>
<evidence type="ECO:0000256" key="16">
    <source>
        <dbReference type="PROSITE-ProRule" id="PRU10141"/>
    </source>
</evidence>
<evidence type="ECO:0000313" key="21">
    <source>
        <dbReference type="Proteomes" id="UP000053424"/>
    </source>
</evidence>
<keyword evidence="5" id="KW-0963">Cytoplasm</keyword>
<evidence type="ECO:0000259" key="19">
    <source>
        <dbReference type="PROSITE" id="PS50011"/>
    </source>
</evidence>
<dbReference type="PROSITE" id="PS00107">
    <property type="entry name" value="PROTEIN_KINASE_ATP"/>
    <property type="match status" value="1"/>
</dbReference>
<feature type="compositionally biased region" description="Acidic residues" evidence="18">
    <location>
        <begin position="293"/>
        <end position="311"/>
    </location>
</feature>
<keyword evidence="12 16" id="KW-0067">ATP-binding</keyword>
<evidence type="ECO:0000256" key="3">
    <source>
        <dbReference type="ARBA" id="ARBA00008874"/>
    </source>
</evidence>
<evidence type="ECO:0000313" key="20">
    <source>
        <dbReference type="EMBL" id="KIM47678.1"/>
    </source>
</evidence>
<evidence type="ECO:0000256" key="12">
    <source>
        <dbReference type="ARBA" id="ARBA00022840"/>
    </source>
</evidence>
<dbReference type="Gene3D" id="1.10.12.70">
    <property type="match status" value="1"/>
</dbReference>
<accession>A0A0C2YD08</accession>
<feature type="compositionally biased region" description="Low complexity" evidence="18">
    <location>
        <begin position="356"/>
        <end position="373"/>
    </location>
</feature>
<dbReference type="EMBL" id="KN831769">
    <property type="protein sequence ID" value="KIM47678.1"/>
    <property type="molecule type" value="Genomic_DNA"/>
</dbReference>
<keyword evidence="7" id="KW-0597">Phosphoprotein</keyword>
<evidence type="ECO:0000256" key="18">
    <source>
        <dbReference type="SAM" id="MobiDB-lite"/>
    </source>
</evidence>
<keyword evidence="10 16" id="KW-0547">Nucleotide-binding</keyword>
<dbReference type="Pfam" id="PF00069">
    <property type="entry name" value="Pkinase"/>
    <property type="match status" value="1"/>
</dbReference>
<dbReference type="GO" id="GO:0005737">
    <property type="term" value="C:cytoplasm"/>
    <property type="evidence" value="ECO:0007669"/>
    <property type="project" value="UniProtKB-SubCell"/>
</dbReference>
<evidence type="ECO:0000256" key="8">
    <source>
        <dbReference type="ARBA" id="ARBA00022679"/>
    </source>
</evidence>
<dbReference type="InterPro" id="IPR011009">
    <property type="entry name" value="Kinase-like_dom_sf"/>
</dbReference>
<evidence type="ECO:0000256" key="17">
    <source>
        <dbReference type="SAM" id="Coils"/>
    </source>
</evidence>
<dbReference type="PANTHER" id="PTHR48012">
    <property type="entry name" value="STERILE20-LIKE KINASE, ISOFORM B-RELATED"/>
    <property type="match status" value="1"/>
</dbReference>
<dbReference type="HOGENOM" id="CLU_000288_63_23_1"/>
<comment type="catalytic activity">
    <reaction evidence="14">
        <text>L-threonyl-[protein] + ATP = O-phospho-L-threonyl-[protein] + ADP + H(+)</text>
        <dbReference type="Rhea" id="RHEA:46608"/>
        <dbReference type="Rhea" id="RHEA-COMP:11060"/>
        <dbReference type="Rhea" id="RHEA-COMP:11605"/>
        <dbReference type="ChEBI" id="CHEBI:15378"/>
        <dbReference type="ChEBI" id="CHEBI:30013"/>
        <dbReference type="ChEBI" id="CHEBI:30616"/>
        <dbReference type="ChEBI" id="CHEBI:61977"/>
        <dbReference type="ChEBI" id="CHEBI:456216"/>
        <dbReference type="EC" id="2.7.11.1"/>
    </reaction>
</comment>
<evidence type="ECO:0000256" key="2">
    <source>
        <dbReference type="ARBA" id="ARBA00004496"/>
    </source>
</evidence>
<evidence type="ECO:0000256" key="7">
    <source>
        <dbReference type="ARBA" id="ARBA00022553"/>
    </source>
</evidence>
<evidence type="ECO:0000256" key="6">
    <source>
        <dbReference type="ARBA" id="ARBA00022527"/>
    </source>
</evidence>
<feature type="domain" description="Protein kinase" evidence="19">
    <location>
        <begin position="12"/>
        <end position="263"/>
    </location>
</feature>
<dbReference type="SUPFAM" id="SSF56112">
    <property type="entry name" value="Protein kinase-like (PK-like)"/>
    <property type="match status" value="1"/>
</dbReference>
<dbReference type="PROSITE" id="PS50011">
    <property type="entry name" value="PROTEIN_KINASE_DOM"/>
    <property type="match status" value="1"/>
</dbReference>
<dbReference type="GO" id="GO:0005524">
    <property type="term" value="F:ATP binding"/>
    <property type="evidence" value="ECO:0007669"/>
    <property type="project" value="UniProtKB-UniRule"/>
</dbReference>
<keyword evidence="8" id="KW-0808">Transferase</keyword>
<dbReference type="GO" id="GO:0004674">
    <property type="term" value="F:protein serine/threonine kinase activity"/>
    <property type="evidence" value="ECO:0007669"/>
    <property type="project" value="UniProtKB-KW"/>
</dbReference>
<comment type="catalytic activity">
    <reaction evidence="15">
        <text>L-seryl-[protein] + ATP = O-phospho-L-seryl-[protein] + ADP + H(+)</text>
        <dbReference type="Rhea" id="RHEA:17989"/>
        <dbReference type="Rhea" id="RHEA-COMP:9863"/>
        <dbReference type="Rhea" id="RHEA-COMP:11604"/>
        <dbReference type="ChEBI" id="CHEBI:15378"/>
        <dbReference type="ChEBI" id="CHEBI:29999"/>
        <dbReference type="ChEBI" id="CHEBI:30616"/>
        <dbReference type="ChEBI" id="CHEBI:83421"/>
        <dbReference type="ChEBI" id="CHEBI:456216"/>
        <dbReference type="EC" id="2.7.11.1"/>
    </reaction>
</comment>
<evidence type="ECO:0000256" key="10">
    <source>
        <dbReference type="ARBA" id="ARBA00022741"/>
    </source>
</evidence>
<evidence type="ECO:0000256" key="9">
    <source>
        <dbReference type="ARBA" id="ARBA00022723"/>
    </source>
</evidence>
<reference evidence="20 21" key="1">
    <citation type="submission" date="2014-04" db="EMBL/GenBank/DDBJ databases">
        <authorList>
            <consortium name="DOE Joint Genome Institute"/>
            <person name="Kuo A."/>
            <person name="Gay G."/>
            <person name="Dore J."/>
            <person name="Kohler A."/>
            <person name="Nagy L.G."/>
            <person name="Floudas D."/>
            <person name="Copeland A."/>
            <person name="Barry K.W."/>
            <person name="Cichocki N."/>
            <person name="Veneault-Fourrey C."/>
            <person name="LaButti K."/>
            <person name="Lindquist E.A."/>
            <person name="Lipzen A."/>
            <person name="Lundell T."/>
            <person name="Morin E."/>
            <person name="Murat C."/>
            <person name="Sun H."/>
            <person name="Tunlid A."/>
            <person name="Henrissat B."/>
            <person name="Grigoriev I.V."/>
            <person name="Hibbett D.S."/>
            <person name="Martin F."/>
            <person name="Nordberg H.P."/>
            <person name="Cantor M.N."/>
            <person name="Hua S.X."/>
        </authorList>
    </citation>
    <scope>NUCLEOTIDE SEQUENCE [LARGE SCALE GENOMIC DNA]</scope>
    <source>
        <strain evidence="21">h7</strain>
    </source>
</reference>
<dbReference type="InterPro" id="IPR017441">
    <property type="entry name" value="Protein_kinase_ATP_BS"/>
</dbReference>
<feature type="coiled-coil region" evidence="17">
    <location>
        <begin position="38"/>
        <end position="65"/>
    </location>
</feature>
<dbReference type="InterPro" id="IPR048288">
    <property type="entry name" value="PDCD10_N"/>
</dbReference>
<dbReference type="GO" id="GO:0046872">
    <property type="term" value="F:metal ion binding"/>
    <property type="evidence" value="ECO:0007669"/>
    <property type="project" value="UniProtKB-KW"/>
</dbReference>
<dbReference type="Pfam" id="PF20929">
    <property type="entry name" value="PDCD10_N"/>
    <property type="match status" value="1"/>
</dbReference>
<dbReference type="FunFam" id="3.30.200.20:FF:000092">
    <property type="entry name" value="Serine/threonine-protein kinase 24"/>
    <property type="match status" value="1"/>
</dbReference>
<comment type="similarity">
    <text evidence="3">Belongs to the protein kinase superfamily. STE Ser/Thr protein kinase family. STE20 subfamily.</text>
</comment>
<dbReference type="Gene3D" id="1.10.510.10">
    <property type="entry name" value="Transferase(Phosphotransferase) domain 1"/>
    <property type="match status" value="1"/>
</dbReference>
<dbReference type="InterPro" id="IPR050629">
    <property type="entry name" value="STE20/SPS1-PAK"/>
</dbReference>
<dbReference type="CDD" id="cd06609">
    <property type="entry name" value="STKc_MST3_like"/>
    <property type="match status" value="1"/>
</dbReference>
<comment type="subcellular location">
    <subcellularLocation>
        <location evidence="2">Cytoplasm</location>
    </subcellularLocation>
</comment>
<sequence>MESHHQDPEEYYVKQDRIGKGSFGEVYKGYDKRTQKTVAIKIIDLESAEDEIEDIQQEIQILSQLDSPHVTKYHGSYLKGSNLWIVMEYCSGGSCSDLMKPGVFREEYIAIIVRELLRGLEYLHGEGKLHRDIKAANILLSAGGEVKLADFGVSGQLSGTLSAKKNTFVGTPYWMSPEVIKQSGYDHKADIWSLGITAIELAKGEPPYAELHPMKVLFLIPKNPPPTLDGNFSKPFREFVSYCLQRDPRERPTARELLKHKFVRMAKKTSYLTELIERHERWKAEGGARQEENDNDLDTDLQDNGDLEDLWDFGTVRHGGRPNTIGRSQNSIRVPGPPLTWENNGASVHHYEERSISPSRRTSSSSYNSSVTTKGELPPLPPSAGTPRFEQSTVRHMPPGADKPQCSPPLTVEQQHPDEYEDYDDQYVDTYSSAKTNMLHQKMQDIQLEDDLPDTTMLDSVVLPAIASLFPRVSSQEARVALSALQRAFTEAERIIPGVTLELVNEIVDSVEHVEEER</sequence>
<dbReference type="OrthoDB" id="248923at2759"/>
<proteinExistence type="inferred from homology"/>
<dbReference type="InterPro" id="IPR046409">
    <property type="entry name" value="PDC10_dimerisation_sf"/>
</dbReference>
<dbReference type="SMART" id="SM00220">
    <property type="entry name" value="S_TKc"/>
    <property type="match status" value="1"/>
</dbReference>
<dbReference type="STRING" id="686832.A0A0C2YD08"/>
<evidence type="ECO:0000256" key="11">
    <source>
        <dbReference type="ARBA" id="ARBA00022777"/>
    </source>
</evidence>
<reference evidence="21" key="2">
    <citation type="submission" date="2015-01" db="EMBL/GenBank/DDBJ databases">
        <title>Evolutionary Origins and Diversification of the Mycorrhizal Mutualists.</title>
        <authorList>
            <consortium name="DOE Joint Genome Institute"/>
            <consortium name="Mycorrhizal Genomics Consortium"/>
            <person name="Kohler A."/>
            <person name="Kuo A."/>
            <person name="Nagy L.G."/>
            <person name="Floudas D."/>
            <person name="Copeland A."/>
            <person name="Barry K.W."/>
            <person name="Cichocki N."/>
            <person name="Veneault-Fourrey C."/>
            <person name="LaButti K."/>
            <person name="Lindquist E.A."/>
            <person name="Lipzen A."/>
            <person name="Lundell T."/>
            <person name="Morin E."/>
            <person name="Murat C."/>
            <person name="Riley R."/>
            <person name="Ohm R."/>
            <person name="Sun H."/>
            <person name="Tunlid A."/>
            <person name="Henrissat B."/>
            <person name="Grigoriev I.V."/>
            <person name="Hibbett D.S."/>
            <person name="Martin F."/>
        </authorList>
    </citation>
    <scope>NUCLEOTIDE SEQUENCE [LARGE SCALE GENOMIC DNA]</scope>
    <source>
        <strain evidence="21">h7</strain>
    </source>
</reference>
<feature type="compositionally biased region" description="Basic and acidic residues" evidence="18">
    <location>
        <begin position="283"/>
        <end position="292"/>
    </location>
</feature>
<name>A0A0C2YD08_HEBCY</name>
<evidence type="ECO:0000256" key="4">
    <source>
        <dbReference type="ARBA" id="ARBA00012513"/>
    </source>
</evidence>
<protein>
    <recommendedName>
        <fullName evidence="4">non-specific serine/threonine protein kinase</fullName>
        <ecNumber evidence="4">2.7.11.1</ecNumber>
    </recommendedName>
</protein>
<evidence type="ECO:0000256" key="1">
    <source>
        <dbReference type="ARBA" id="ARBA00001946"/>
    </source>
</evidence>
<dbReference type="Proteomes" id="UP000053424">
    <property type="component" value="Unassembled WGS sequence"/>
</dbReference>
<keyword evidence="21" id="KW-1185">Reference proteome</keyword>
<keyword evidence="11" id="KW-0418">Kinase</keyword>
<evidence type="ECO:0000256" key="14">
    <source>
        <dbReference type="ARBA" id="ARBA00047899"/>
    </source>
</evidence>
<dbReference type="FunFam" id="1.10.510.10:FF:000411">
    <property type="entry name" value="Probable Ste20-like kinase Don3"/>
    <property type="match status" value="1"/>
</dbReference>
<evidence type="ECO:0000256" key="13">
    <source>
        <dbReference type="ARBA" id="ARBA00022842"/>
    </source>
</evidence>
<keyword evidence="6" id="KW-0723">Serine/threonine-protein kinase</keyword>
<keyword evidence="13" id="KW-0460">Magnesium</keyword>
<feature type="region of interest" description="Disordered" evidence="18">
    <location>
        <begin position="283"/>
        <end position="413"/>
    </location>
</feature>
<keyword evidence="9" id="KW-0479">Metal-binding</keyword>
<evidence type="ECO:0000256" key="15">
    <source>
        <dbReference type="ARBA" id="ARBA00048679"/>
    </source>
</evidence>
<dbReference type="PANTHER" id="PTHR48012:SF10">
    <property type="entry name" value="FI20177P1"/>
    <property type="match status" value="1"/>
</dbReference>
<gene>
    <name evidence="20" type="ORF">M413DRAFT_439343</name>
</gene>
<organism evidence="20 21">
    <name type="scientific">Hebeloma cylindrosporum</name>
    <dbReference type="NCBI Taxonomy" id="76867"/>
    <lineage>
        <taxon>Eukaryota</taxon>
        <taxon>Fungi</taxon>
        <taxon>Dikarya</taxon>
        <taxon>Basidiomycota</taxon>
        <taxon>Agaricomycotina</taxon>
        <taxon>Agaricomycetes</taxon>
        <taxon>Agaricomycetidae</taxon>
        <taxon>Agaricales</taxon>
        <taxon>Agaricineae</taxon>
        <taxon>Hymenogastraceae</taxon>
        <taxon>Hebeloma</taxon>
    </lineage>
</organism>
<dbReference type="InterPro" id="IPR000719">
    <property type="entry name" value="Prot_kinase_dom"/>
</dbReference>
<feature type="binding site" evidence="16">
    <location>
        <position position="41"/>
    </location>
    <ligand>
        <name>ATP</name>
        <dbReference type="ChEBI" id="CHEBI:30616"/>
    </ligand>
</feature>
<evidence type="ECO:0000256" key="5">
    <source>
        <dbReference type="ARBA" id="ARBA00022490"/>
    </source>
</evidence>
<comment type="cofactor">
    <cofactor evidence="1">
        <name>Mg(2+)</name>
        <dbReference type="ChEBI" id="CHEBI:18420"/>
    </cofactor>
</comment>